<sequence length="431" mass="46551">MSQSPVKPQTEIFSRGYDPQRSEGAAVPPVFRTSTFLFKNAEEGKRAFEIAYGLSPMKAGESPALIYTRVNNPNSEILEDKARSWDQAEDAALFGSGMGAISSTCLAFLRPGDTLLFADPVYGGTEYLFRHMLPLFGIKTRPFPAGGTQAELEALVAGDPTVKAIYLESPANPTIVLSDIAAARAVADRHATPDRKILVMVDNTFMGPIFCSPLKLGADLVIYSATKFFGGHSDLVAGFTMGSKALMGQVKVFRTILGSIADPDTAWLIHRSLATLQVRMEKQQENAQKLVDFLLTHPAVQDLSYPGLPQMGERQLELWKKQCTGTGSIITFKVKGGEAEAFRVLNAIRHMKLAVSLGGVESLIQHPSSMTHSDMTPAEKLHAGITENMIRVSVGLEDVDDLIADLSLALDQAQVSEPAFDCCGCGGDRGI</sequence>
<evidence type="ECO:0000256" key="3">
    <source>
        <dbReference type="RuleBase" id="RU362118"/>
    </source>
</evidence>
<accession>A0ABQ5QAA5</accession>
<evidence type="ECO:0000256" key="1">
    <source>
        <dbReference type="ARBA" id="ARBA00001933"/>
    </source>
</evidence>
<dbReference type="Pfam" id="PF01053">
    <property type="entry name" value="Cys_Met_Meta_PP"/>
    <property type="match status" value="1"/>
</dbReference>
<dbReference type="InterPro" id="IPR054542">
    <property type="entry name" value="Cys_met_metab_PP"/>
</dbReference>
<comment type="similarity">
    <text evidence="3">Belongs to the trans-sulfuration enzymes family.</text>
</comment>
<comment type="cofactor">
    <cofactor evidence="1 3">
        <name>pyridoxal 5'-phosphate</name>
        <dbReference type="ChEBI" id="CHEBI:597326"/>
    </cofactor>
</comment>
<keyword evidence="2 3" id="KW-0663">Pyridoxal phosphate</keyword>
<dbReference type="EMBL" id="BSDD01000007">
    <property type="protein sequence ID" value="GLH71376.1"/>
    <property type="molecule type" value="Genomic_DNA"/>
</dbReference>
<comment type="caution">
    <text evidence="5">The sequence shown here is derived from an EMBL/GenBank/DDBJ whole genome shotgun (WGS) entry which is preliminary data.</text>
</comment>
<name>A0ABQ5QAA5_9BACT</name>
<proteinExistence type="inferred from homology"/>
<dbReference type="InterPro" id="IPR015422">
    <property type="entry name" value="PyrdxlP-dep_Trfase_small"/>
</dbReference>
<dbReference type="PANTHER" id="PTHR11808">
    <property type="entry name" value="TRANS-SULFURATION ENZYME FAMILY MEMBER"/>
    <property type="match status" value="1"/>
</dbReference>
<feature type="region of interest" description="Disordered" evidence="4">
    <location>
        <begin position="1"/>
        <end position="25"/>
    </location>
</feature>
<dbReference type="Gene3D" id="3.90.1150.10">
    <property type="entry name" value="Aspartate Aminotransferase, domain 1"/>
    <property type="match status" value="1"/>
</dbReference>
<dbReference type="RefSeq" id="WP_285727628.1">
    <property type="nucleotide sequence ID" value="NZ_BSDD01000007.1"/>
</dbReference>
<dbReference type="InterPro" id="IPR015424">
    <property type="entry name" value="PyrdxlP-dep_Trfase"/>
</dbReference>
<dbReference type="PROSITE" id="PS00868">
    <property type="entry name" value="CYS_MET_METAB_PP"/>
    <property type="match status" value="1"/>
</dbReference>
<dbReference type="Proteomes" id="UP001165089">
    <property type="component" value="Unassembled WGS sequence"/>
</dbReference>
<dbReference type="CDD" id="cd00614">
    <property type="entry name" value="CGS_like"/>
    <property type="match status" value="1"/>
</dbReference>
<dbReference type="Gene3D" id="3.40.640.10">
    <property type="entry name" value="Type I PLP-dependent aspartate aminotransferase-like (Major domain)"/>
    <property type="match status" value="1"/>
</dbReference>
<keyword evidence="6" id="KW-1185">Reference proteome</keyword>
<protein>
    <submittedName>
        <fullName evidence="5">Methionine gamma-lyase</fullName>
    </submittedName>
</protein>
<gene>
    <name evidence="5" type="ORF">GETHPA_29100</name>
</gene>
<dbReference type="PIRSF" id="PIRSF001434">
    <property type="entry name" value="CGS"/>
    <property type="match status" value="1"/>
</dbReference>
<evidence type="ECO:0000256" key="4">
    <source>
        <dbReference type="SAM" id="MobiDB-lite"/>
    </source>
</evidence>
<dbReference type="InterPro" id="IPR015421">
    <property type="entry name" value="PyrdxlP-dep_Trfase_major"/>
</dbReference>
<reference evidence="5 6" key="1">
    <citation type="journal article" date="2023" name="Antonie Van Leeuwenhoek">
        <title>Mesoterricola silvestris gen. nov., sp. nov., Mesoterricola sediminis sp. nov., Geothrix oryzae sp. nov., Geothrix edaphica sp. nov., Geothrix rubra sp. nov., and Geothrix limicola sp. nov., six novel members of Acidobacteriota isolated from soils.</title>
        <authorList>
            <person name="Itoh H."/>
            <person name="Sugisawa Y."/>
            <person name="Mise K."/>
            <person name="Xu Z."/>
            <person name="Kuniyasu M."/>
            <person name="Ushijima N."/>
            <person name="Kawano K."/>
            <person name="Kobayashi E."/>
            <person name="Shiratori Y."/>
            <person name="Masuda Y."/>
            <person name="Senoo K."/>
        </authorList>
    </citation>
    <scope>NUCLEOTIDE SEQUENCE [LARGE SCALE GENOMIC DNA]</scope>
    <source>
        <strain evidence="5 6">Red803</strain>
    </source>
</reference>
<evidence type="ECO:0000256" key="2">
    <source>
        <dbReference type="ARBA" id="ARBA00022898"/>
    </source>
</evidence>
<evidence type="ECO:0000313" key="6">
    <source>
        <dbReference type="Proteomes" id="UP001165089"/>
    </source>
</evidence>
<dbReference type="PANTHER" id="PTHR11808:SF86">
    <property type="entry name" value="METHIONINE GAMMA-LYASE"/>
    <property type="match status" value="1"/>
</dbReference>
<organism evidence="5 6">
    <name type="scientific">Geothrix rubra</name>
    <dbReference type="NCBI Taxonomy" id="2927977"/>
    <lineage>
        <taxon>Bacteria</taxon>
        <taxon>Pseudomonadati</taxon>
        <taxon>Acidobacteriota</taxon>
        <taxon>Holophagae</taxon>
        <taxon>Holophagales</taxon>
        <taxon>Holophagaceae</taxon>
        <taxon>Geothrix</taxon>
    </lineage>
</organism>
<dbReference type="SUPFAM" id="SSF53383">
    <property type="entry name" value="PLP-dependent transferases"/>
    <property type="match status" value="1"/>
</dbReference>
<evidence type="ECO:0000313" key="5">
    <source>
        <dbReference type="EMBL" id="GLH71376.1"/>
    </source>
</evidence>
<dbReference type="InterPro" id="IPR000277">
    <property type="entry name" value="Cys/Met-Metab_PyrdxlP-dep_enz"/>
</dbReference>